<reference evidence="1 2" key="2">
    <citation type="submission" date="2018-11" db="EMBL/GenBank/DDBJ databases">
        <authorList>
            <consortium name="Pathogen Informatics"/>
        </authorList>
    </citation>
    <scope>NUCLEOTIDE SEQUENCE [LARGE SCALE GENOMIC DNA]</scope>
</reference>
<evidence type="ECO:0000313" key="3">
    <source>
        <dbReference type="WBParaSite" id="TCNE_0000952401-mRNA-1"/>
    </source>
</evidence>
<protein>
    <submittedName>
        <fullName evidence="3">Rab3 GTPase-activating protein catalytic subunit</fullName>
    </submittedName>
</protein>
<name>A0A183UM04_TOXCA</name>
<evidence type="ECO:0000313" key="2">
    <source>
        <dbReference type="Proteomes" id="UP000050794"/>
    </source>
</evidence>
<dbReference type="Proteomes" id="UP000050794">
    <property type="component" value="Unassembled WGS sequence"/>
</dbReference>
<organism evidence="2 3">
    <name type="scientific">Toxocara canis</name>
    <name type="common">Canine roundworm</name>
    <dbReference type="NCBI Taxonomy" id="6265"/>
    <lineage>
        <taxon>Eukaryota</taxon>
        <taxon>Metazoa</taxon>
        <taxon>Ecdysozoa</taxon>
        <taxon>Nematoda</taxon>
        <taxon>Chromadorea</taxon>
        <taxon>Rhabditida</taxon>
        <taxon>Spirurina</taxon>
        <taxon>Ascaridomorpha</taxon>
        <taxon>Ascaridoidea</taxon>
        <taxon>Toxocaridae</taxon>
        <taxon>Toxocara</taxon>
    </lineage>
</organism>
<gene>
    <name evidence="1" type="ORF">TCNE_LOCUS9524</name>
</gene>
<dbReference type="WBParaSite" id="TCNE_0000952401-mRNA-1">
    <property type="protein sequence ID" value="TCNE_0000952401-mRNA-1"/>
    <property type="gene ID" value="TCNE_0000952401"/>
</dbReference>
<accession>A0A183UM04</accession>
<dbReference type="EMBL" id="UYWY01020201">
    <property type="protein sequence ID" value="VDM40845.1"/>
    <property type="molecule type" value="Genomic_DNA"/>
</dbReference>
<dbReference type="AlphaFoldDB" id="A0A183UM04"/>
<evidence type="ECO:0000313" key="1">
    <source>
        <dbReference type="EMBL" id="VDM40845.1"/>
    </source>
</evidence>
<keyword evidence="2" id="KW-1185">Reference proteome</keyword>
<reference evidence="3" key="1">
    <citation type="submission" date="2016-06" db="UniProtKB">
        <authorList>
            <consortium name="WormBaseParasite"/>
        </authorList>
    </citation>
    <scope>IDENTIFICATION</scope>
</reference>
<sequence length="190" mass="21803">MSDADLNDCHARLMFSDIEHLLDLLFPKFIKIEMMHQSIFNYVSPADHDLFNRLLPDEFGLENERKVGAFDNFLCRFLPQRGPTNTPRDICLQVSTVTISEPSGCIDSDWSCLESPQHNVELDYEKLKREMDTHMFSTPHRGQLGKIGQLGVLGLPMAQFWVNQELIGPWILDTFCDFLHKTTETVNSKG</sequence>
<proteinExistence type="predicted"/>